<dbReference type="Proteomes" id="UP000732858">
    <property type="component" value="Unassembled WGS sequence"/>
</dbReference>
<feature type="non-terminal residue" evidence="1">
    <location>
        <position position="1"/>
    </location>
</feature>
<organism evidence="1 2">
    <name type="scientific">Ursidibacter maritimus</name>
    <dbReference type="NCBI Taxonomy" id="1331689"/>
    <lineage>
        <taxon>Bacteria</taxon>
        <taxon>Pseudomonadati</taxon>
        <taxon>Pseudomonadota</taxon>
        <taxon>Gammaproteobacteria</taxon>
        <taxon>Pasteurellales</taxon>
        <taxon>Pasteurellaceae</taxon>
        <taxon>Ursidibacter</taxon>
    </lineage>
</organism>
<sequence length="47" mass="5300">GTDCIFTTRVIVMELGKPVFLPRPQYSILKHIYKYETGRGKGTASRA</sequence>
<gene>
    <name evidence="1" type="ORF">HT672_09465</name>
</gene>
<dbReference type="AlphaFoldDB" id="A0A949TBU2"/>
<protein>
    <submittedName>
        <fullName evidence="1">Uncharacterized protein</fullName>
    </submittedName>
</protein>
<evidence type="ECO:0000313" key="1">
    <source>
        <dbReference type="EMBL" id="MBV6547493.1"/>
    </source>
</evidence>
<evidence type="ECO:0000313" key="2">
    <source>
        <dbReference type="Proteomes" id="UP000732858"/>
    </source>
</evidence>
<dbReference type="EMBL" id="JABUMC010000043">
    <property type="protein sequence ID" value="MBV6547493.1"/>
    <property type="molecule type" value="Genomic_DNA"/>
</dbReference>
<comment type="caution">
    <text evidence="1">The sequence shown here is derived from an EMBL/GenBank/DDBJ whole genome shotgun (WGS) entry which is preliminary data.</text>
</comment>
<proteinExistence type="predicted"/>
<accession>A0A949TBU2</accession>
<reference evidence="1" key="1">
    <citation type="journal article" date="2021" name="Mol. Ecol.">
        <title>Polar bear-adapted Ursidibacter maritimus are remarkably conserved after generations in captivity.</title>
        <authorList>
            <person name="Espinosa-Gongora C."/>
            <person name="Hansen M.J."/>
            <person name="Bertelsen M.F."/>
            <person name="Bojesen A.M."/>
        </authorList>
    </citation>
    <scope>NUCLEOTIDE SEQUENCE</scope>
    <source>
        <strain evidence="1">Pb43105x</strain>
    </source>
</reference>
<name>A0A949TBU2_9PAST</name>